<sequence length="61" mass="6773">MPQGDNPVQFNAIILRGCSHDTGHAPHYHSRQSVEHCRRQSFHPLLRSALRAALSGLLSSI</sequence>
<name>A0A930Y3S0_9PAST</name>
<dbReference type="AlphaFoldDB" id="A0A930Y3S0"/>
<gene>
    <name evidence="1" type="ORF">INT80_05710</name>
</gene>
<dbReference type="EMBL" id="JADION010000012">
    <property type="protein sequence ID" value="MBF4102529.1"/>
    <property type="molecule type" value="Genomic_DNA"/>
</dbReference>
<reference evidence="1" key="1">
    <citation type="submission" date="2020-11" db="EMBL/GenBank/DDBJ databases">
        <title>Gallibacterium anatis 1637, full genome, WGS.</title>
        <authorList>
            <person name="Laishevtcev A.I."/>
            <person name="Yakimova E.A."/>
            <person name="Petkovich D."/>
            <person name="Stepanova T.V."/>
            <person name="Kalendr R.S."/>
            <person name="Rubalsky E.O."/>
            <person name="Zulkarneev E.R."/>
            <person name="Aleshkin A.V."/>
        </authorList>
    </citation>
    <scope>NUCLEOTIDE SEQUENCE</scope>
    <source>
        <strain evidence="1">1637</strain>
    </source>
</reference>
<evidence type="ECO:0000313" key="1">
    <source>
        <dbReference type="EMBL" id="MBF4102529.1"/>
    </source>
</evidence>
<organism evidence="1">
    <name type="scientific">Gallibacterium anatis</name>
    <dbReference type="NCBI Taxonomy" id="750"/>
    <lineage>
        <taxon>Bacteria</taxon>
        <taxon>Pseudomonadati</taxon>
        <taxon>Pseudomonadota</taxon>
        <taxon>Gammaproteobacteria</taxon>
        <taxon>Pasteurellales</taxon>
        <taxon>Pasteurellaceae</taxon>
        <taxon>Gallibacterium</taxon>
    </lineage>
</organism>
<proteinExistence type="predicted"/>
<comment type="caution">
    <text evidence="1">The sequence shown here is derived from an EMBL/GenBank/DDBJ whole genome shotgun (WGS) entry which is preliminary data.</text>
</comment>
<accession>A0A930Y3S0</accession>
<protein>
    <submittedName>
        <fullName evidence="1">Uncharacterized protein</fullName>
    </submittedName>
</protein>